<accession>T1C2Q3</accession>
<reference evidence="10" key="1">
    <citation type="submission" date="2013-08" db="EMBL/GenBank/DDBJ databases">
        <authorList>
            <person name="Mendez C."/>
            <person name="Richter M."/>
            <person name="Ferrer M."/>
            <person name="Sanchez J."/>
        </authorList>
    </citation>
    <scope>NUCLEOTIDE SEQUENCE</scope>
</reference>
<dbReference type="InterPro" id="IPR047817">
    <property type="entry name" value="ABC2_TM_bact-type"/>
</dbReference>
<evidence type="ECO:0000256" key="7">
    <source>
        <dbReference type="ARBA" id="ARBA00023136"/>
    </source>
</evidence>
<evidence type="ECO:0000256" key="6">
    <source>
        <dbReference type="ARBA" id="ARBA00022989"/>
    </source>
</evidence>
<evidence type="ECO:0000256" key="2">
    <source>
        <dbReference type="ARBA" id="ARBA00022448"/>
    </source>
</evidence>
<feature type="transmembrane region" description="Helical" evidence="8">
    <location>
        <begin position="28"/>
        <end position="54"/>
    </location>
</feature>
<keyword evidence="4" id="KW-0997">Cell inner membrane</keyword>
<proteinExistence type="predicted"/>
<feature type="domain" description="ABC transmembrane type-2" evidence="9">
    <location>
        <begin position="30"/>
        <end position="249"/>
    </location>
</feature>
<feature type="transmembrane region" description="Helical" evidence="8">
    <location>
        <begin position="225"/>
        <end position="246"/>
    </location>
</feature>
<keyword evidence="6 8" id="KW-1133">Transmembrane helix</keyword>
<dbReference type="Pfam" id="PF01061">
    <property type="entry name" value="ABC2_membrane"/>
    <property type="match status" value="1"/>
</dbReference>
<comment type="caution">
    <text evidence="10">The sequence shown here is derived from an EMBL/GenBank/DDBJ whole genome shotgun (WGS) entry which is preliminary data.</text>
</comment>
<evidence type="ECO:0000256" key="8">
    <source>
        <dbReference type="SAM" id="Phobius"/>
    </source>
</evidence>
<evidence type="ECO:0000256" key="4">
    <source>
        <dbReference type="ARBA" id="ARBA00022519"/>
    </source>
</evidence>
<gene>
    <name evidence="10" type="ORF">B1B_01782</name>
</gene>
<keyword evidence="3" id="KW-1003">Cell membrane</keyword>
<dbReference type="GO" id="GO:0140359">
    <property type="term" value="F:ABC-type transporter activity"/>
    <property type="evidence" value="ECO:0007669"/>
    <property type="project" value="InterPro"/>
</dbReference>
<dbReference type="GO" id="GO:0015920">
    <property type="term" value="P:lipopolysaccharide transport"/>
    <property type="evidence" value="ECO:0007669"/>
    <property type="project" value="TreeGrafter"/>
</dbReference>
<keyword evidence="5 8" id="KW-0812">Transmembrane</keyword>
<reference evidence="10" key="2">
    <citation type="journal article" date="2014" name="ISME J.">
        <title>Microbial stratification in low pH oxic and suboxic macroscopic growths along an acid mine drainage.</title>
        <authorList>
            <person name="Mendez-Garcia C."/>
            <person name="Mesa V."/>
            <person name="Sprenger R.R."/>
            <person name="Richter M."/>
            <person name="Diez M.S."/>
            <person name="Solano J."/>
            <person name="Bargiela R."/>
            <person name="Golyshina O.V."/>
            <person name="Manteca A."/>
            <person name="Ramos J.L."/>
            <person name="Gallego J.R."/>
            <person name="Llorente I."/>
            <person name="Martins Dos Santos V.A."/>
            <person name="Jensen O.N."/>
            <person name="Pelaez A.I."/>
            <person name="Sanchez J."/>
            <person name="Ferrer M."/>
        </authorList>
    </citation>
    <scope>NUCLEOTIDE SEQUENCE</scope>
</reference>
<comment type="subcellular location">
    <subcellularLocation>
        <location evidence="1">Cell inner membrane</location>
        <topology evidence="1">Multi-pass membrane protein</topology>
    </subcellularLocation>
</comment>
<evidence type="ECO:0000256" key="5">
    <source>
        <dbReference type="ARBA" id="ARBA00022692"/>
    </source>
</evidence>
<keyword evidence="7 8" id="KW-0472">Membrane</keyword>
<organism evidence="10">
    <name type="scientific">mine drainage metagenome</name>
    <dbReference type="NCBI Taxonomy" id="410659"/>
    <lineage>
        <taxon>unclassified sequences</taxon>
        <taxon>metagenomes</taxon>
        <taxon>ecological metagenomes</taxon>
    </lineage>
</organism>
<feature type="transmembrane region" description="Helical" evidence="8">
    <location>
        <begin position="143"/>
        <end position="166"/>
    </location>
</feature>
<dbReference type="AlphaFoldDB" id="T1C2Q3"/>
<evidence type="ECO:0000256" key="3">
    <source>
        <dbReference type="ARBA" id="ARBA00022475"/>
    </source>
</evidence>
<protein>
    <submittedName>
        <fullName evidence="10">ABC-2 type transporter</fullName>
    </submittedName>
</protein>
<name>T1C2Q3_9ZZZZ</name>
<dbReference type="InterPro" id="IPR013525">
    <property type="entry name" value="ABC2_TM"/>
</dbReference>
<evidence type="ECO:0000313" key="10">
    <source>
        <dbReference type="EMBL" id="EQD76287.1"/>
    </source>
</evidence>
<sequence>MNWQTLWSYRHLVANLVRKDIRVRYMGAALGFAWSLANPLVITIMYLLVFTYVFPSNQPDYPLFMVTGMIHWTLFSQVTLQSSDLLVANSGLVKKIYFPRLLVPTANLLTNLTLWIGAFAIYLTLFATILGGHFAVIQLLYPLYLALFLVVVWGLSLFLCTLFVHFRDLKHLVEVMIQVLFWATPIVYPISRVPPIPKFILSLSPMAEFILICQDLFYWRVTPTWHLTLALMAWALILGGGGVWLFERRVPHLIEEL</sequence>
<evidence type="ECO:0000259" key="9">
    <source>
        <dbReference type="PROSITE" id="PS51012"/>
    </source>
</evidence>
<keyword evidence="2" id="KW-0813">Transport</keyword>
<dbReference type="PROSITE" id="PS51012">
    <property type="entry name" value="ABC_TM2"/>
    <property type="match status" value="1"/>
</dbReference>
<dbReference type="GO" id="GO:0005886">
    <property type="term" value="C:plasma membrane"/>
    <property type="evidence" value="ECO:0007669"/>
    <property type="project" value="UniProtKB-SubCell"/>
</dbReference>
<feature type="transmembrane region" description="Helical" evidence="8">
    <location>
        <begin position="112"/>
        <end position="136"/>
    </location>
</feature>
<dbReference type="PANTHER" id="PTHR30413:SF8">
    <property type="entry name" value="TRANSPORT PERMEASE PROTEIN"/>
    <property type="match status" value="1"/>
</dbReference>
<dbReference type="PANTHER" id="PTHR30413">
    <property type="entry name" value="INNER MEMBRANE TRANSPORT PERMEASE"/>
    <property type="match status" value="1"/>
</dbReference>
<dbReference type="EMBL" id="AUZY01001092">
    <property type="protein sequence ID" value="EQD76287.1"/>
    <property type="molecule type" value="Genomic_DNA"/>
</dbReference>
<evidence type="ECO:0000256" key="1">
    <source>
        <dbReference type="ARBA" id="ARBA00004429"/>
    </source>
</evidence>